<dbReference type="Proteomes" id="UP000001591">
    <property type="component" value="Chromosome"/>
</dbReference>
<feature type="domain" description="Solute-binding protein family 5" evidence="6">
    <location>
        <begin position="72"/>
        <end position="453"/>
    </location>
</feature>
<dbReference type="PANTHER" id="PTHR30290">
    <property type="entry name" value="PERIPLASMIC BINDING COMPONENT OF ABC TRANSPORTER"/>
    <property type="match status" value="1"/>
</dbReference>
<keyword evidence="8" id="KW-1185">Reference proteome</keyword>
<proteinExistence type="inferred from homology"/>
<dbReference type="GO" id="GO:0030288">
    <property type="term" value="C:outer membrane-bounded periplasmic space"/>
    <property type="evidence" value="ECO:0007669"/>
    <property type="project" value="UniProtKB-ARBA"/>
</dbReference>
<gene>
    <name evidence="7" type="primary">oppA</name>
    <name evidence="7" type="ordered locus">RC1_2214</name>
</gene>
<comment type="subcellular location">
    <subcellularLocation>
        <location evidence="1">Periplasm</location>
    </subcellularLocation>
</comment>
<dbReference type="GO" id="GO:0015833">
    <property type="term" value="P:peptide transport"/>
    <property type="evidence" value="ECO:0007669"/>
    <property type="project" value="TreeGrafter"/>
</dbReference>
<evidence type="ECO:0000256" key="5">
    <source>
        <dbReference type="SAM" id="SignalP"/>
    </source>
</evidence>
<dbReference type="PANTHER" id="PTHR30290:SF10">
    <property type="entry name" value="PERIPLASMIC OLIGOPEPTIDE-BINDING PROTEIN-RELATED"/>
    <property type="match status" value="1"/>
</dbReference>
<dbReference type="Gene3D" id="3.10.105.10">
    <property type="entry name" value="Dipeptide-binding Protein, Domain 3"/>
    <property type="match status" value="1"/>
</dbReference>
<dbReference type="STRING" id="414684.RC1_2214"/>
<feature type="chain" id="PRO_5002844299" evidence="5">
    <location>
        <begin position="27"/>
        <end position="537"/>
    </location>
</feature>
<reference evidence="7 8" key="1">
    <citation type="journal article" date="2010" name="BMC Genomics">
        <title>Metabolic flexibility revealed in the genome of the cyst-forming alpha-1 proteobacterium Rhodospirillum centenum.</title>
        <authorList>
            <person name="Lu Y.K."/>
            <person name="Marden J."/>
            <person name="Han M."/>
            <person name="Swingley W.D."/>
            <person name="Mastrian S.D."/>
            <person name="Chowdhury S.R."/>
            <person name="Hao J."/>
            <person name="Helmy T."/>
            <person name="Kim S."/>
            <person name="Kurdoglu A.A."/>
            <person name="Matthies H.J."/>
            <person name="Rollo D."/>
            <person name="Stothard P."/>
            <person name="Blankenship R.E."/>
            <person name="Bauer C.E."/>
            <person name="Touchman J.W."/>
        </authorList>
    </citation>
    <scope>NUCLEOTIDE SEQUENCE [LARGE SCALE GENOMIC DNA]</scope>
    <source>
        <strain evidence="8">ATCC 51521 / SW</strain>
    </source>
</reference>
<evidence type="ECO:0000256" key="3">
    <source>
        <dbReference type="ARBA" id="ARBA00022448"/>
    </source>
</evidence>
<keyword evidence="4 5" id="KW-0732">Signal</keyword>
<dbReference type="PIRSF" id="PIRSF002741">
    <property type="entry name" value="MppA"/>
    <property type="match status" value="1"/>
</dbReference>
<evidence type="ECO:0000256" key="1">
    <source>
        <dbReference type="ARBA" id="ARBA00004418"/>
    </source>
</evidence>
<dbReference type="Pfam" id="PF00496">
    <property type="entry name" value="SBP_bac_5"/>
    <property type="match status" value="1"/>
</dbReference>
<dbReference type="InterPro" id="IPR000914">
    <property type="entry name" value="SBP_5_dom"/>
</dbReference>
<dbReference type="InterPro" id="IPR039424">
    <property type="entry name" value="SBP_5"/>
</dbReference>
<feature type="signal peptide" evidence="5">
    <location>
        <begin position="1"/>
        <end position="26"/>
    </location>
</feature>
<dbReference type="Gene3D" id="3.40.190.10">
    <property type="entry name" value="Periplasmic binding protein-like II"/>
    <property type="match status" value="1"/>
</dbReference>
<evidence type="ECO:0000259" key="6">
    <source>
        <dbReference type="Pfam" id="PF00496"/>
    </source>
</evidence>
<dbReference type="InterPro" id="IPR030678">
    <property type="entry name" value="Peptide/Ni-bd"/>
</dbReference>
<accession>B6IP99</accession>
<dbReference type="GO" id="GO:1904680">
    <property type="term" value="F:peptide transmembrane transporter activity"/>
    <property type="evidence" value="ECO:0007669"/>
    <property type="project" value="TreeGrafter"/>
</dbReference>
<dbReference type="RefSeq" id="WP_012567386.1">
    <property type="nucleotide sequence ID" value="NC_011420.2"/>
</dbReference>
<dbReference type="EMBL" id="CP000613">
    <property type="protein sequence ID" value="ACI99601.1"/>
    <property type="molecule type" value="Genomic_DNA"/>
</dbReference>
<dbReference type="AlphaFoldDB" id="B6IP99"/>
<evidence type="ECO:0000313" key="8">
    <source>
        <dbReference type="Proteomes" id="UP000001591"/>
    </source>
</evidence>
<evidence type="ECO:0000256" key="2">
    <source>
        <dbReference type="ARBA" id="ARBA00005695"/>
    </source>
</evidence>
<sequence>MEWCAKTLRLLPLLAALLCWGPPAGAAGVLHRGNGADPETLDPHAATGFPEAHLFYDLYEGLVARGPDGRYGPGLAERWEESEDGRTVTFHLRPDGRWSDGSPITADDVVWSFRRLVDPASGTHNAQYLWVIENAKDFYEGRLTDPDRVGIRAPDPLTVEFRLARRTPYFVSMLSFPFLVPLPKAKVEALGREFFRAGNLVSSGGYRLVEQVPQGHVRLERNPYHRDAATTAIDTVYFYPTENQETELKRYRAGELDITFTLPPGQVPWARETLPQDLRTTPLFGTYYYSVNLTHEPWKSSPGLRRALAMTVDRDIIVEKITRAGEVPSVSYVPPGAAGYDPQVPDWAGWPMQRRVAEAQRLLAEAGYPGGKGTDGRPLSVELMFNTAENHRRIAVALAGMWQQRLGIQATLTNQEWKVFLASRRTKAYRDLARNSYVGAYADPNVFLEFLRADVGPENASAYANPAFDALLDAAGEARDPDRRRALLAEAERLVLADQPVIPVFTYADARLVSPRVTGWIDNPLNAHPTRFLALRP</sequence>
<dbReference type="FunFam" id="3.90.76.10:FF:000001">
    <property type="entry name" value="Oligopeptide ABC transporter substrate-binding protein"/>
    <property type="match status" value="1"/>
</dbReference>
<protein>
    <submittedName>
        <fullName evidence="7">Periplasmic oligopeptide-binding protein</fullName>
    </submittedName>
</protein>
<dbReference type="eggNOG" id="COG4166">
    <property type="taxonomic scope" value="Bacteria"/>
</dbReference>
<comment type="similarity">
    <text evidence="2">Belongs to the bacterial solute-binding protein 5 family.</text>
</comment>
<dbReference type="CDD" id="cd08504">
    <property type="entry name" value="PBP2_OppA"/>
    <property type="match status" value="1"/>
</dbReference>
<dbReference type="HOGENOM" id="CLU_017028_0_3_5"/>
<keyword evidence="3" id="KW-0813">Transport</keyword>
<dbReference type="Gene3D" id="3.90.76.10">
    <property type="entry name" value="Dipeptide-binding Protein, Domain 1"/>
    <property type="match status" value="1"/>
</dbReference>
<dbReference type="GO" id="GO:0043190">
    <property type="term" value="C:ATP-binding cassette (ABC) transporter complex"/>
    <property type="evidence" value="ECO:0007669"/>
    <property type="project" value="InterPro"/>
</dbReference>
<dbReference type="KEGG" id="rce:RC1_2214"/>
<dbReference type="SUPFAM" id="SSF53850">
    <property type="entry name" value="Periplasmic binding protein-like II"/>
    <property type="match status" value="1"/>
</dbReference>
<dbReference type="OrthoDB" id="9803988at2"/>
<evidence type="ECO:0000256" key="4">
    <source>
        <dbReference type="ARBA" id="ARBA00022729"/>
    </source>
</evidence>
<organism evidence="7 8">
    <name type="scientific">Rhodospirillum centenum (strain ATCC 51521 / SW)</name>
    <dbReference type="NCBI Taxonomy" id="414684"/>
    <lineage>
        <taxon>Bacteria</taxon>
        <taxon>Pseudomonadati</taxon>
        <taxon>Pseudomonadota</taxon>
        <taxon>Alphaproteobacteria</taxon>
        <taxon>Rhodospirillales</taxon>
        <taxon>Rhodospirillaceae</taxon>
        <taxon>Rhodospirillum</taxon>
    </lineage>
</organism>
<evidence type="ECO:0000313" key="7">
    <source>
        <dbReference type="EMBL" id="ACI99601.1"/>
    </source>
</evidence>
<name>B6IP99_RHOCS</name>